<name>A0ABW4W2N1_9BACI</name>
<dbReference type="EMBL" id="JBHUHQ010000020">
    <property type="protein sequence ID" value="MFD2045698.1"/>
    <property type="molecule type" value="Genomic_DNA"/>
</dbReference>
<proteinExistence type="predicted"/>
<dbReference type="RefSeq" id="WP_377558338.1">
    <property type="nucleotide sequence ID" value="NZ_JBHUHQ010000020.1"/>
</dbReference>
<evidence type="ECO:0000313" key="2">
    <source>
        <dbReference type="Proteomes" id="UP001597383"/>
    </source>
</evidence>
<protein>
    <submittedName>
        <fullName evidence="1">Uncharacterized protein</fullName>
    </submittedName>
</protein>
<reference evidence="2" key="1">
    <citation type="journal article" date="2019" name="Int. J. Syst. Evol. Microbiol.">
        <title>The Global Catalogue of Microorganisms (GCM) 10K type strain sequencing project: providing services to taxonomists for standard genome sequencing and annotation.</title>
        <authorList>
            <consortium name="The Broad Institute Genomics Platform"/>
            <consortium name="The Broad Institute Genome Sequencing Center for Infectious Disease"/>
            <person name="Wu L."/>
            <person name="Ma J."/>
        </authorList>
    </citation>
    <scope>NUCLEOTIDE SEQUENCE [LARGE SCALE GENOMIC DNA]</scope>
    <source>
        <strain evidence="2">R28</strain>
    </source>
</reference>
<sequence length="267" mass="31777">MSTYRCSLNVDLIEKVNEMIVEEHNLFSKYKEVNGVFIWNKISALLSRLVDLTRYLNSEKMIIDTEDDFCQFRFMELINYAEQINTFVTELCNIFNLEIHKMKTPKRIFPNIGNEISNDDRYIKYLRSLVSIHPTNTNRHTRYGYQSAAEYSPYVRKGSSFNHILMLGKSKDNVIINREHNLEDQFVARVYHSEIKDVENDELDELNNMLENNVIYKEEYESLEISYKTKNDTYIFIHPEDIIEYISQRYNILKDLEVHIQGLLLVN</sequence>
<comment type="caution">
    <text evidence="1">The sequence shown here is derived from an EMBL/GenBank/DDBJ whole genome shotgun (WGS) entry which is preliminary data.</text>
</comment>
<evidence type="ECO:0000313" key="1">
    <source>
        <dbReference type="EMBL" id="MFD2045698.1"/>
    </source>
</evidence>
<gene>
    <name evidence="1" type="ORF">ACFSJF_15590</name>
</gene>
<accession>A0ABW4W2N1</accession>
<organism evidence="1 2">
    <name type="scientific">Ornithinibacillus salinisoli</name>
    <dbReference type="NCBI Taxonomy" id="1848459"/>
    <lineage>
        <taxon>Bacteria</taxon>
        <taxon>Bacillati</taxon>
        <taxon>Bacillota</taxon>
        <taxon>Bacilli</taxon>
        <taxon>Bacillales</taxon>
        <taxon>Bacillaceae</taxon>
        <taxon>Ornithinibacillus</taxon>
    </lineage>
</organism>
<dbReference type="Proteomes" id="UP001597383">
    <property type="component" value="Unassembled WGS sequence"/>
</dbReference>
<keyword evidence="2" id="KW-1185">Reference proteome</keyword>